<name>A0ABY2RAD0_9FLAO</name>
<evidence type="ECO:0000313" key="3">
    <source>
        <dbReference type="Proteomes" id="UP000306038"/>
    </source>
</evidence>
<organism evidence="2 3">
    <name type="scientific">Chryseobacterium candidae</name>
    <dbReference type="NCBI Taxonomy" id="1978493"/>
    <lineage>
        <taxon>Bacteria</taxon>
        <taxon>Pseudomonadati</taxon>
        <taxon>Bacteroidota</taxon>
        <taxon>Flavobacteriia</taxon>
        <taxon>Flavobacteriales</taxon>
        <taxon>Weeksellaceae</taxon>
        <taxon>Chryseobacterium group</taxon>
        <taxon>Chryseobacterium</taxon>
    </lineage>
</organism>
<dbReference type="RefSeq" id="WP_136521892.1">
    <property type="nucleotide sequence ID" value="NZ_SDLV01000015.1"/>
</dbReference>
<sequence>MKKMLTLLLCLFLIYGNAQKIKTQNLGIEKRTRITEGGSVQMSVRWGWKNIWPFCHKDGLFCRKVQKANEEPAIDQLIVDETINTIDIEQISENKILIKSMRIAGNVSDELVKKFEEKAIPIETNELSLDGLKPYFSKMNMEIQSEPVVFTPENQRYEVDIVKENEKSMKVIKVYQQSKININNKPFILNIITSSRKF</sequence>
<dbReference type="Proteomes" id="UP000306038">
    <property type="component" value="Unassembled WGS sequence"/>
</dbReference>
<evidence type="ECO:0000313" key="2">
    <source>
        <dbReference type="EMBL" id="THV61917.1"/>
    </source>
</evidence>
<keyword evidence="3" id="KW-1185">Reference proteome</keyword>
<evidence type="ECO:0000256" key="1">
    <source>
        <dbReference type="SAM" id="SignalP"/>
    </source>
</evidence>
<evidence type="ECO:0008006" key="4">
    <source>
        <dbReference type="Google" id="ProtNLM"/>
    </source>
</evidence>
<accession>A0ABY2RAD0</accession>
<dbReference type="EMBL" id="SDLV01000015">
    <property type="protein sequence ID" value="THV61917.1"/>
    <property type="molecule type" value="Genomic_DNA"/>
</dbReference>
<keyword evidence="1" id="KW-0732">Signal</keyword>
<proteinExistence type="predicted"/>
<protein>
    <recommendedName>
        <fullName evidence="4">Beta-lactamase-inhibitor-like PepSY-like domain-containing protein</fullName>
    </recommendedName>
</protein>
<feature type="signal peptide" evidence="1">
    <location>
        <begin position="1"/>
        <end position="20"/>
    </location>
</feature>
<feature type="chain" id="PRO_5045857072" description="Beta-lactamase-inhibitor-like PepSY-like domain-containing protein" evidence="1">
    <location>
        <begin position="21"/>
        <end position="198"/>
    </location>
</feature>
<gene>
    <name evidence="2" type="ORF">EK417_08385</name>
</gene>
<comment type="caution">
    <text evidence="2">The sequence shown here is derived from an EMBL/GenBank/DDBJ whole genome shotgun (WGS) entry which is preliminary data.</text>
</comment>
<reference evidence="2 3" key="1">
    <citation type="submission" date="2019-01" db="EMBL/GenBank/DDBJ databases">
        <authorList>
            <person name="B I."/>
            <person name="Ch S."/>
            <person name="Ch V.R."/>
        </authorList>
    </citation>
    <scope>NUCLEOTIDE SEQUENCE [LARGE SCALE GENOMIC DNA]</scope>
    <source>
        <strain evidence="2 3">JC507</strain>
    </source>
</reference>